<keyword evidence="1" id="KW-0732">Signal</keyword>
<dbReference type="Pfam" id="PF13026">
    <property type="entry name" value="DUF3887"/>
    <property type="match status" value="1"/>
</dbReference>
<reference evidence="4" key="1">
    <citation type="submission" date="2019-09" db="EMBL/GenBank/DDBJ databases">
        <authorList>
            <person name="Jung D.-H."/>
        </authorList>
    </citation>
    <scope>NUCLEOTIDE SEQUENCE [LARGE SCALE GENOMIC DNA]</scope>
    <source>
        <strain evidence="4">JA-25</strain>
    </source>
</reference>
<sequence>MKRFFATAALLIGLIVSASAQTSPAKTAPSPEMMKLDSLTKLSQRFLNEQKVDSLYALMGTAFKSQISPEMMKQVASQVTGQLGKWTAAEPISIKEGIAKYKATFALATLDFYISRDAEGKIATFLMKPAE</sequence>
<dbReference type="Proteomes" id="UP000606008">
    <property type="component" value="Unassembled WGS sequence"/>
</dbReference>
<gene>
    <name evidence="3" type="ORF">F7231_16395</name>
</gene>
<feature type="chain" id="PRO_5045971343" description="DUF3887 domain-containing protein" evidence="1">
    <location>
        <begin position="21"/>
        <end position="131"/>
    </location>
</feature>
<evidence type="ECO:0000259" key="2">
    <source>
        <dbReference type="Pfam" id="PF13026"/>
    </source>
</evidence>
<keyword evidence="4" id="KW-1185">Reference proteome</keyword>
<dbReference type="EMBL" id="WAEL01000006">
    <property type="protein sequence ID" value="NID11754.1"/>
    <property type="molecule type" value="Genomic_DNA"/>
</dbReference>
<feature type="domain" description="DUF3887" evidence="2">
    <location>
        <begin position="46"/>
        <end position="125"/>
    </location>
</feature>
<proteinExistence type="predicted"/>
<dbReference type="Gene3D" id="3.10.450.590">
    <property type="match status" value="1"/>
</dbReference>
<organism evidence="3 4">
    <name type="scientific">Fibrivirga algicola</name>
    <dbReference type="NCBI Taxonomy" id="2950420"/>
    <lineage>
        <taxon>Bacteria</taxon>
        <taxon>Pseudomonadati</taxon>
        <taxon>Bacteroidota</taxon>
        <taxon>Cytophagia</taxon>
        <taxon>Cytophagales</taxon>
        <taxon>Spirosomataceae</taxon>
        <taxon>Fibrivirga</taxon>
    </lineage>
</organism>
<comment type="caution">
    <text evidence="3">The sequence shown here is derived from an EMBL/GenBank/DDBJ whole genome shotgun (WGS) entry which is preliminary data.</text>
</comment>
<evidence type="ECO:0000313" key="3">
    <source>
        <dbReference type="EMBL" id="NID11754.1"/>
    </source>
</evidence>
<accession>A0ABX0QH67</accession>
<dbReference type="RefSeq" id="WP_166692741.1">
    <property type="nucleotide sequence ID" value="NZ_WAEL01000006.1"/>
</dbReference>
<dbReference type="InterPro" id="IPR024981">
    <property type="entry name" value="DUF3887"/>
</dbReference>
<name>A0ABX0QH67_9BACT</name>
<evidence type="ECO:0000313" key="4">
    <source>
        <dbReference type="Proteomes" id="UP000606008"/>
    </source>
</evidence>
<reference evidence="4" key="2">
    <citation type="submission" date="2023-07" db="EMBL/GenBank/DDBJ databases">
        <authorList>
            <person name="Jung D.-H."/>
        </authorList>
    </citation>
    <scope>NUCLEOTIDE SEQUENCE [LARGE SCALE GENOMIC DNA]</scope>
    <source>
        <strain evidence="4">JA-25</strain>
    </source>
</reference>
<feature type="signal peptide" evidence="1">
    <location>
        <begin position="1"/>
        <end position="20"/>
    </location>
</feature>
<protein>
    <recommendedName>
        <fullName evidence="2">DUF3887 domain-containing protein</fullName>
    </recommendedName>
</protein>
<evidence type="ECO:0000256" key="1">
    <source>
        <dbReference type="SAM" id="SignalP"/>
    </source>
</evidence>